<evidence type="ECO:0000313" key="1">
    <source>
        <dbReference type="EMBL" id="ESA20296.1"/>
    </source>
</evidence>
<dbReference type="AlphaFoldDB" id="U9UXG3"/>
<reference evidence="1" key="1">
    <citation type="submission" date="2013-07" db="EMBL/GenBank/DDBJ databases">
        <title>The genome of an arbuscular mycorrhizal fungus provides insights into the evolution of the oldest plant symbiosis.</title>
        <authorList>
            <consortium name="DOE Joint Genome Institute"/>
            <person name="Tisserant E."/>
            <person name="Malbreil M."/>
            <person name="Kuo A."/>
            <person name="Kohler A."/>
            <person name="Symeonidi A."/>
            <person name="Balestrini R."/>
            <person name="Charron P."/>
            <person name="Duensing N."/>
            <person name="Frei-dit-Frey N."/>
            <person name="Gianinazzi-Pearson V."/>
            <person name="Gilbert B."/>
            <person name="Handa Y."/>
            <person name="Hijri M."/>
            <person name="Kaul R."/>
            <person name="Kawaguchi M."/>
            <person name="Krajinski F."/>
            <person name="Lammers P."/>
            <person name="Lapierre D."/>
            <person name="Masclaux F.G."/>
            <person name="Murat C."/>
            <person name="Morin E."/>
            <person name="Ndikumana S."/>
            <person name="Pagni M."/>
            <person name="Petitpierre D."/>
            <person name="Requena N."/>
            <person name="Rosikiewicz P."/>
            <person name="Riley R."/>
            <person name="Saito K."/>
            <person name="San Clemente H."/>
            <person name="Shapiro H."/>
            <person name="van Tuinen D."/>
            <person name="Becard G."/>
            <person name="Bonfante P."/>
            <person name="Paszkowski U."/>
            <person name="Shachar-Hill Y."/>
            <person name="Young J.P."/>
            <person name="Sanders I.R."/>
            <person name="Henrissat B."/>
            <person name="Rensing S.A."/>
            <person name="Grigoriev I.V."/>
            <person name="Corradi N."/>
            <person name="Roux C."/>
            <person name="Martin F."/>
        </authorList>
    </citation>
    <scope>NUCLEOTIDE SEQUENCE</scope>
    <source>
        <strain evidence="1">DAOM 197198</strain>
    </source>
</reference>
<dbReference type="HOGENOM" id="CLU_3143718_0_0_1"/>
<dbReference type="EMBL" id="KI277451">
    <property type="protein sequence ID" value="ESA20296.1"/>
    <property type="molecule type" value="Genomic_DNA"/>
</dbReference>
<name>U9UXG3_RHIID</name>
<gene>
    <name evidence="1" type="ORF">GLOINDRAFT_18667</name>
</gene>
<accession>U9UXG3</accession>
<organism evidence="1">
    <name type="scientific">Rhizophagus irregularis (strain DAOM 181602 / DAOM 197198 / MUCL 43194)</name>
    <name type="common">Arbuscular mycorrhizal fungus</name>
    <name type="synonym">Glomus intraradices</name>
    <dbReference type="NCBI Taxonomy" id="747089"/>
    <lineage>
        <taxon>Eukaryota</taxon>
        <taxon>Fungi</taxon>
        <taxon>Fungi incertae sedis</taxon>
        <taxon>Mucoromycota</taxon>
        <taxon>Glomeromycotina</taxon>
        <taxon>Glomeromycetes</taxon>
        <taxon>Glomerales</taxon>
        <taxon>Glomeraceae</taxon>
        <taxon>Rhizophagus</taxon>
    </lineage>
</organism>
<protein>
    <submittedName>
        <fullName evidence="1">Uncharacterized protein</fullName>
    </submittedName>
</protein>
<proteinExistence type="predicted"/>
<sequence>MELNSLALRLSIFLVEQYHGNVILLVILYMEFKFNSDAKKIKHNGVDPL</sequence>